<organism evidence="2 3">
    <name type="scientific">Pseudooceanicola batsensis (strain ATCC BAA-863 / DSM 15984 / KCTC 12145 / HTCC2597)</name>
    <name type="common">Oceanicola batsensis</name>
    <dbReference type="NCBI Taxonomy" id="252305"/>
    <lineage>
        <taxon>Bacteria</taxon>
        <taxon>Pseudomonadati</taxon>
        <taxon>Pseudomonadota</taxon>
        <taxon>Alphaproteobacteria</taxon>
        <taxon>Rhodobacterales</taxon>
        <taxon>Paracoccaceae</taxon>
        <taxon>Pseudooceanicola</taxon>
    </lineage>
</organism>
<dbReference type="HOGENOM" id="CLU_1915499_0_0_5"/>
<dbReference type="OrthoDB" id="7304934at2"/>
<evidence type="ECO:0000313" key="3">
    <source>
        <dbReference type="Proteomes" id="UP000004318"/>
    </source>
</evidence>
<dbReference type="RefSeq" id="WP_009805954.1">
    <property type="nucleotide sequence ID" value="NZ_CH724131.1"/>
</dbReference>
<reference evidence="2 3" key="1">
    <citation type="journal article" date="2010" name="J. Bacteriol.">
        <title>Genome sequences of Oceanicola granulosus HTCC2516(T) and Oceanicola batsensis HTCC2597(TDelta).</title>
        <authorList>
            <person name="Thrash J.C."/>
            <person name="Cho J.C."/>
            <person name="Vergin K.L."/>
            <person name="Giovannoni S.J."/>
        </authorList>
    </citation>
    <scope>NUCLEOTIDE SEQUENCE [LARGE SCALE GENOMIC DNA]</scope>
    <source>
        <strain evidence="3">ATCC BAA-863 / DSM 15984 / KCTC 12145 / HTCC2597</strain>
    </source>
</reference>
<evidence type="ECO:0000313" key="2">
    <source>
        <dbReference type="EMBL" id="EAQ04200.1"/>
    </source>
</evidence>
<gene>
    <name evidence="2" type="ORF">OB2597_08659</name>
</gene>
<sequence length="134" mass="14921">MLRSLLISAALLASGFAAAETPMTAEEFDAYSRGKTFYYGSMGQPYGVEEYFDGRRVRWSFLDGECADGYWYESDGMICFEYHADPDPGPQCWTFFKGTRGLVAQFEGDPEQTTLYEVENAGEPMICPGPEVGV</sequence>
<dbReference type="AlphaFoldDB" id="A3TUK4"/>
<accession>A3TUK4</accession>
<keyword evidence="3" id="KW-1185">Reference proteome</keyword>
<dbReference type="eggNOG" id="ENOG50319IW">
    <property type="taxonomic scope" value="Bacteria"/>
</dbReference>
<evidence type="ECO:0000256" key="1">
    <source>
        <dbReference type="SAM" id="SignalP"/>
    </source>
</evidence>
<feature type="signal peptide" evidence="1">
    <location>
        <begin position="1"/>
        <end position="19"/>
    </location>
</feature>
<keyword evidence="1" id="KW-0732">Signal</keyword>
<proteinExistence type="predicted"/>
<comment type="caution">
    <text evidence="2">The sequence shown here is derived from an EMBL/GenBank/DDBJ whole genome shotgun (WGS) entry which is preliminary data.</text>
</comment>
<dbReference type="Proteomes" id="UP000004318">
    <property type="component" value="Unassembled WGS sequence"/>
</dbReference>
<protein>
    <submittedName>
        <fullName evidence="2">Uncharacterized protein</fullName>
    </submittedName>
</protein>
<dbReference type="STRING" id="252305.OB2597_08659"/>
<dbReference type="EMBL" id="AAMO01000002">
    <property type="protein sequence ID" value="EAQ04200.1"/>
    <property type="molecule type" value="Genomic_DNA"/>
</dbReference>
<name>A3TUK4_PSEBH</name>
<feature type="chain" id="PRO_5002660066" evidence="1">
    <location>
        <begin position="20"/>
        <end position="134"/>
    </location>
</feature>